<feature type="domain" description="O-methyltransferase C-terminal" evidence="9">
    <location>
        <begin position="128"/>
        <end position="334"/>
    </location>
</feature>
<comment type="subcellular location">
    <subcellularLocation>
        <location evidence="1">Cell envelope</location>
    </subcellularLocation>
</comment>
<dbReference type="Gene3D" id="1.10.10.10">
    <property type="entry name" value="Winged helix-like DNA-binding domain superfamily/Winged helix DNA-binding domain"/>
    <property type="match status" value="1"/>
</dbReference>
<evidence type="ECO:0000256" key="2">
    <source>
        <dbReference type="ARBA" id="ARBA00022603"/>
    </source>
</evidence>
<evidence type="ECO:0000259" key="11">
    <source>
        <dbReference type="Pfam" id="PF08263"/>
    </source>
</evidence>
<dbReference type="InterPro" id="IPR012967">
    <property type="entry name" value="COMT_dimerisation"/>
</dbReference>
<evidence type="ECO:0000313" key="14">
    <source>
        <dbReference type="Proteomes" id="UP000631114"/>
    </source>
</evidence>
<dbReference type="Proteomes" id="UP000631114">
    <property type="component" value="Unassembled WGS sequence"/>
</dbReference>
<dbReference type="InterPro" id="IPR013210">
    <property type="entry name" value="LRR_N_plant-typ"/>
</dbReference>
<evidence type="ECO:0000256" key="5">
    <source>
        <dbReference type="ARBA" id="ARBA00022691"/>
    </source>
</evidence>
<dbReference type="GO" id="GO:0006952">
    <property type="term" value="P:defense response"/>
    <property type="evidence" value="ECO:0007669"/>
    <property type="project" value="UniProtKB-KW"/>
</dbReference>
<dbReference type="FunFam" id="3.80.10.10:FF:000348">
    <property type="entry name" value="Polygalacturonase inhibitor 1"/>
    <property type="match status" value="1"/>
</dbReference>
<keyword evidence="6" id="KW-0677">Repeat</keyword>
<feature type="domain" description="EGF-like" evidence="12">
    <location>
        <begin position="468"/>
        <end position="582"/>
    </location>
</feature>
<keyword evidence="3" id="KW-0433">Leucine-rich repeat</keyword>
<evidence type="ECO:0000256" key="4">
    <source>
        <dbReference type="ARBA" id="ARBA00022679"/>
    </source>
</evidence>
<evidence type="ECO:0000256" key="7">
    <source>
        <dbReference type="ARBA" id="ARBA00022821"/>
    </source>
</evidence>
<keyword evidence="4" id="KW-0808">Transferase</keyword>
<comment type="caution">
    <text evidence="13">The sequence shown here is derived from an EMBL/GenBank/DDBJ whole genome shotgun (WGS) entry which is preliminary data.</text>
</comment>
<dbReference type="InterPro" id="IPR016461">
    <property type="entry name" value="COMT-like"/>
</dbReference>
<dbReference type="EMBL" id="JADFTS010000003">
    <property type="protein sequence ID" value="KAF9617101.1"/>
    <property type="molecule type" value="Genomic_DNA"/>
</dbReference>
<keyword evidence="2" id="KW-0489">Methyltransferase</keyword>
<dbReference type="InterPro" id="IPR036388">
    <property type="entry name" value="WH-like_DNA-bd_sf"/>
</dbReference>
<dbReference type="InterPro" id="IPR032675">
    <property type="entry name" value="LRR_dom_sf"/>
</dbReference>
<evidence type="ECO:0000256" key="8">
    <source>
        <dbReference type="ARBA" id="ARBA00038043"/>
    </source>
</evidence>
<protein>
    <recommendedName>
        <fullName evidence="15">O-methyltransferase</fullName>
    </recommendedName>
</protein>
<evidence type="ECO:0000259" key="9">
    <source>
        <dbReference type="Pfam" id="PF00891"/>
    </source>
</evidence>
<evidence type="ECO:0000256" key="6">
    <source>
        <dbReference type="ARBA" id="ARBA00022737"/>
    </source>
</evidence>
<dbReference type="Pfam" id="PF08100">
    <property type="entry name" value="Dimerisation"/>
    <property type="match status" value="1"/>
</dbReference>
<dbReference type="PROSITE" id="PS51683">
    <property type="entry name" value="SAM_OMT_II"/>
    <property type="match status" value="1"/>
</dbReference>
<evidence type="ECO:0000256" key="3">
    <source>
        <dbReference type="ARBA" id="ARBA00022614"/>
    </source>
</evidence>
<dbReference type="InterPro" id="IPR051848">
    <property type="entry name" value="PGIP"/>
</dbReference>
<dbReference type="GO" id="GO:0032259">
    <property type="term" value="P:methylation"/>
    <property type="evidence" value="ECO:0007669"/>
    <property type="project" value="UniProtKB-KW"/>
</dbReference>
<dbReference type="InterPro" id="IPR057013">
    <property type="entry name" value="LRR_ComC"/>
</dbReference>
<dbReference type="PANTHER" id="PTHR48059:SF4">
    <property type="entry name" value="POLYGALACTURONASE INHIBITOR 1-RELATED"/>
    <property type="match status" value="1"/>
</dbReference>
<feature type="domain" description="Leucine-rich repeat-containing N-terminal plant-type" evidence="11">
    <location>
        <begin position="395"/>
        <end position="433"/>
    </location>
</feature>
<dbReference type="Pfam" id="PF00560">
    <property type="entry name" value="LRR_1"/>
    <property type="match status" value="1"/>
</dbReference>
<dbReference type="Gene3D" id="3.40.50.150">
    <property type="entry name" value="Vaccinia Virus protein VP39"/>
    <property type="match status" value="1"/>
</dbReference>
<dbReference type="Gene3D" id="3.80.10.10">
    <property type="entry name" value="Ribonuclease Inhibitor"/>
    <property type="match status" value="1"/>
</dbReference>
<evidence type="ECO:0000313" key="13">
    <source>
        <dbReference type="EMBL" id="KAF9617101.1"/>
    </source>
</evidence>
<organism evidence="13 14">
    <name type="scientific">Coptis chinensis</name>
    <dbReference type="NCBI Taxonomy" id="261450"/>
    <lineage>
        <taxon>Eukaryota</taxon>
        <taxon>Viridiplantae</taxon>
        <taxon>Streptophyta</taxon>
        <taxon>Embryophyta</taxon>
        <taxon>Tracheophyta</taxon>
        <taxon>Spermatophyta</taxon>
        <taxon>Magnoliopsida</taxon>
        <taxon>Ranunculales</taxon>
        <taxon>Ranunculaceae</taxon>
        <taxon>Coptidoideae</taxon>
        <taxon>Coptis</taxon>
    </lineage>
</organism>
<dbReference type="GO" id="GO:0008171">
    <property type="term" value="F:O-methyltransferase activity"/>
    <property type="evidence" value="ECO:0007669"/>
    <property type="project" value="InterPro"/>
</dbReference>
<dbReference type="InterPro" id="IPR036390">
    <property type="entry name" value="WH_DNA-bd_sf"/>
</dbReference>
<dbReference type="InterPro" id="IPR001077">
    <property type="entry name" value="COMT_C"/>
</dbReference>
<feature type="domain" description="O-methyltransferase dimerisation" evidence="10">
    <location>
        <begin position="19"/>
        <end position="106"/>
    </location>
</feature>
<keyword evidence="7" id="KW-0611">Plant defense</keyword>
<accession>A0A835IFZ1</accession>
<keyword evidence="14" id="KW-1185">Reference proteome</keyword>
<dbReference type="GO" id="GO:0046983">
    <property type="term" value="F:protein dimerization activity"/>
    <property type="evidence" value="ECO:0007669"/>
    <property type="project" value="InterPro"/>
</dbReference>
<evidence type="ECO:0000259" key="12">
    <source>
        <dbReference type="Pfam" id="PF24141"/>
    </source>
</evidence>
<comment type="similarity">
    <text evidence="8">Belongs to the polygalacturonase-inhibiting protein family.</text>
</comment>
<dbReference type="InterPro" id="IPR001611">
    <property type="entry name" value="Leu-rich_rpt"/>
</dbReference>
<sequence>MDASKQFQNEEVNAQVQVWKHMYGFAETIMLRSTVNLGISDIIHNQGPVTLSQLATHLPLNSISIDRLHHFMRYLVHMKLFSTSTDDDITKEIKYELTPASKLLVKGHKRSLAPYVLLQTHPEEYSIWGHVIDMLDGKKPYWESTYGISVYEKSEGDPEINEILNDAMTSHGEFMVPALVSGMMKENVLEGIGSIVDVGGNSGVVAKAIAEAFPHVKCSVMDLNHVIESVIKDPMLDFVAGDMFTSVPNADAVLLKSTLHNYEDDDCVKILSKAKEAMPSTGGKVILVEIVVDIENLPQFTSARLSMEVEMMLMGGKERTEKEWKDLLGRAGFAYHKLSKNLDVVWFSLYVVHVPSSNFITNHQTMETHFTLLLVTLLLTSIITPSLSAGTHRCHPNDYKALMEIKQALNNPYLLASWVPKTDCCGWYCLQCDEKTNRINELTIYRGEISGQIPSAIGDLPYLDSLEFRKLTNLTGSVPLSITKLQKLRFLRLSWTNLSGPVPEFLSQLPNLDFLELNYNQFTGQIPPSFSTFTKLGALRLDRNKLTGSIPESFGNFIGSVPDLYLSHNQLTGSIPKSFANMDFTRIDLSRNKLVGDASMLFKPNGSTEILDISRNMLEFDLSKVKFPEKSLISLDLNHNKIYGSIPNGISAVGLQIFNVSYNRLCGKIPTGGNMGRFDYSAYMHNKCLCGSPLKKCT</sequence>
<dbReference type="Pfam" id="PF00891">
    <property type="entry name" value="Methyltransf_2"/>
    <property type="match status" value="1"/>
</dbReference>
<dbReference type="Pfam" id="PF24141">
    <property type="entry name" value="LRR_ComC"/>
    <property type="match status" value="1"/>
</dbReference>
<evidence type="ECO:0000259" key="10">
    <source>
        <dbReference type="Pfam" id="PF08100"/>
    </source>
</evidence>
<dbReference type="SUPFAM" id="SSF46785">
    <property type="entry name" value="Winged helix' DNA-binding domain"/>
    <property type="match status" value="1"/>
</dbReference>
<dbReference type="SUPFAM" id="SSF53335">
    <property type="entry name" value="S-adenosyl-L-methionine-dependent methyltransferases"/>
    <property type="match status" value="1"/>
</dbReference>
<dbReference type="Pfam" id="PF08263">
    <property type="entry name" value="LRRNT_2"/>
    <property type="match status" value="1"/>
</dbReference>
<name>A0A835IFZ1_9MAGN</name>
<proteinExistence type="inferred from homology"/>
<keyword evidence="5" id="KW-0949">S-adenosyl-L-methionine</keyword>
<evidence type="ECO:0008006" key="15">
    <source>
        <dbReference type="Google" id="ProtNLM"/>
    </source>
</evidence>
<dbReference type="SMR" id="A0A835IFZ1"/>
<dbReference type="PANTHER" id="PTHR48059">
    <property type="entry name" value="POLYGALACTURONASE INHIBITOR 1"/>
    <property type="match status" value="1"/>
</dbReference>
<dbReference type="AlphaFoldDB" id="A0A835IFZ1"/>
<evidence type="ECO:0000256" key="1">
    <source>
        <dbReference type="ARBA" id="ARBA00004196"/>
    </source>
</evidence>
<dbReference type="OrthoDB" id="676979at2759"/>
<dbReference type="InterPro" id="IPR029063">
    <property type="entry name" value="SAM-dependent_MTases_sf"/>
</dbReference>
<reference evidence="13 14" key="1">
    <citation type="submission" date="2020-10" db="EMBL/GenBank/DDBJ databases">
        <title>The Coptis chinensis genome and diversification of protoberbering-type alkaloids.</title>
        <authorList>
            <person name="Wang B."/>
            <person name="Shu S."/>
            <person name="Song C."/>
            <person name="Liu Y."/>
        </authorList>
    </citation>
    <scope>NUCLEOTIDE SEQUENCE [LARGE SCALE GENOMIC DNA]</scope>
    <source>
        <strain evidence="13">HL-2020</strain>
        <tissue evidence="13">Leaf</tissue>
    </source>
</reference>
<dbReference type="SUPFAM" id="SSF52058">
    <property type="entry name" value="L domain-like"/>
    <property type="match status" value="1"/>
</dbReference>
<gene>
    <name evidence="13" type="ORF">IFM89_033267</name>
</gene>